<name>A0A7W8DAE1_9GAMM</name>
<dbReference type="PANTHER" id="PTHR11177:SF392">
    <property type="entry name" value="HAP41P"/>
    <property type="match status" value="1"/>
</dbReference>
<comment type="caution">
    <text evidence="7">The sequence shown here is derived from an EMBL/GenBank/DDBJ whole genome shotgun (WGS) entry which is preliminary data.</text>
</comment>
<keyword evidence="2" id="KW-0378">Hydrolase</keyword>
<evidence type="ECO:0000259" key="6">
    <source>
        <dbReference type="PROSITE" id="PS51910"/>
    </source>
</evidence>
<dbReference type="GO" id="GO:0005576">
    <property type="term" value="C:extracellular region"/>
    <property type="evidence" value="ECO:0007669"/>
    <property type="project" value="InterPro"/>
</dbReference>
<reference evidence="7 8" key="1">
    <citation type="submission" date="2020-08" db="EMBL/GenBank/DDBJ databases">
        <title>Genomic Encyclopedia of Type Strains, Phase IV (KMG-IV): sequencing the most valuable type-strain genomes for metagenomic binning, comparative biology and taxonomic classification.</title>
        <authorList>
            <person name="Goeker M."/>
        </authorList>
    </citation>
    <scope>NUCLEOTIDE SEQUENCE [LARGE SCALE GENOMIC DNA]</scope>
    <source>
        <strain evidence="7 8">DSM 24163</strain>
    </source>
</reference>
<dbReference type="GO" id="GO:0004568">
    <property type="term" value="F:chitinase activity"/>
    <property type="evidence" value="ECO:0007669"/>
    <property type="project" value="TreeGrafter"/>
</dbReference>
<evidence type="ECO:0000313" key="7">
    <source>
        <dbReference type="EMBL" id="MBB5209088.1"/>
    </source>
</evidence>
<dbReference type="Gene3D" id="3.10.50.10">
    <property type="match status" value="1"/>
</dbReference>
<dbReference type="InterPro" id="IPR017853">
    <property type="entry name" value="GH"/>
</dbReference>
<dbReference type="InterPro" id="IPR001223">
    <property type="entry name" value="Glyco_hydro18_cat"/>
</dbReference>
<evidence type="ECO:0000256" key="4">
    <source>
        <dbReference type="ARBA" id="ARBA00023326"/>
    </source>
</evidence>
<evidence type="ECO:0000256" key="1">
    <source>
        <dbReference type="ARBA" id="ARBA00022729"/>
    </source>
</evidence>
<keyword evidence="8" id="KW-1185">Reference proteome</keyword>
<feature type="signal peptide" evidence="5">
    <location>
        <begin position="1"/>
        <end position="30"/>
    </location>
</feature>
<sequence>MRAVVVPFVPALAATLGVALALSVASPAVAGGPAYEAQARSLVSGGQTRHYLLATPTAAPAGPLPLVISLHGDGGSGAGMRAALPLEAAAAGAAVFAYPDAAGGTFEYWNDAGRQREATFVTDLIAALDAELDLDTGRVYLAGFSGGATMANALGCRLGDAVVRKLGIHSGSLYPVQVAPGVNDFGYTGNGGVDCDLPGAMLVWGTNDATPGVDYATGQNIRDNHTATQQCEATTTPTTPAPCVAYAGCAQPVEWCAVAGLGHAVWNQAASAMWRFFAADASGPVDPPGALWGDGFEGGAAPAPTRWVGGYHVGYERNLYPVADIDFDAITHLMVGRVIPNADGTLARHFDIDNVNGPLWAQSAIDAAQAAGRKAILMVGGAGEIAGWRAAADDGTRAAFVANLLDAVDDFGADGLDIDWEPLDTQDHADVLALLQALRSARPGLLLTMPVMWINSNIEWNPRPVGEAAFLAAAAPLLDQVNVMTYEMAAAYEGWHSWFASPLYGEAANTPSSVESSVAYYRGAGVPAAKLGIGIGFYGNCFRGVSQPRVPVVPGNFVVSDGAMSYRNIVSSYAPAMTAHYDAVARAPWLGSAAMAGPSQCNLVTYENAASIAEKAAFVDAEGLGGTIIWTVGQGHLPDAPAGQRDPLLDAVREGFLE</sequence>
<dbReference type="InterPro" id="IPR010126">
    <property type="entry name" value="Esterase_phb"/>
</dbReference>
<dbReference type="GO" id="GO:0006032">
    <property type="term" value="P:chitin catabolic process"/>
    <property type="evidence" value="ECO:0007669"/>
    <property type="project" value="UniProtKB-KW"/>
</dbReference>
<dbReference type="GO" id="GO:0000272">
    <property type="term" value="P:polysaccharide catabolic process"/>
    <property type="evidence" value="ECO:0007669"/>
    <property type="project" value="UniProtKB-KW"/>
</dbReference>
<keyword evidence="4" id="KW-0119">Carbohydrate metabolism</keyword>
<dbReference type="EMBL" id="JACHHP010000005">
    <property type="protein sequence ID" value="MBB5209088.1"/>
    <property type="molecule type" value="Genomic_DNA"/>
</dbReference>
<keyword evidence="1 5" id="KW-0732">Signal</keyword>
<evidence type="ECO:0000256" key="2">
    <source>
        <dbReference type="ARBA" id="ARBA00022801"/>
    </source>
</evidence>
<dbReference type="RefSeq" id="WP_183961644.1">
    <property type="nucleotide sequence ID" value="NZ_JACHHP010000005.1"/>
</dbReference>
<keyword evidence="4" id="KW-0624">Polysaccharide degradation</keyword>
<accession>A0A7W8DAE1</accession>
<dbReference type="SMART" id="SM00636">
    <property type="entry name" value="Glyco_18"/>
    <property type="match status" value="1"/>
</dbReference>
<gene>
    <name evidence="7" type="ORF">HNQ52_002651</name>
</gene>
<keyword evidence="3" id="KW-0146">Chitin degradation</keyword>
<feature type="chain" id="PRO_5031540983" evidence="5">
    <location>
        <begin position="31"/>
        <end position="658"/>
    </location>
</feature>
<dbReference type="Proteomes" id="UP000521199">
    <property type="component" value="Unassembled WGS sequence"/>
</dbReference>
<dbReference type="AlphaFoldDB" id="A0A7W8DAE1"/>
<dbReference type="InterPro" id="IPR029058">
    <property type="entry name" value="AB_hydrolase_fold"/>
</dbReference>
<dbReference type="InterPro" id="IPR011583">
    <property type="entry name" value="Chitinase_II/V-like_cat"/>
</dbReference>
<dbReference type="PROSITE" id="PS51910">
    <property type="entry name" value="GH18_2"/>
    <property type="match status" value="1"/>
</dbReference>
<protein>
    <submittedName>
        <fullName evidence="7">Poly(3-hydroxybutyrate) depolymerase/GH18 family chitinase</fullName>
    </submittedName>
</protein>
<dbReference type="GO" id="GO:0008061">
    <property type="term" value="F:chitin binding"/>
    <property type="evidence" value="ECO:0007669"/>
    <property type="project" value="InterPro"/>
</dbReference>
<dbReference type="Pfam" id="PF10503">
    <property type="entry name" value="Esterase_PHB"/>
    <property type="match status" value="1"/>
</dbReference>
<dbReference type="InterPro" id="IPR029070">
    <property type="entry name" value="Chitinase_insertion_sf"/>
</dbReference>
<dbReference type="Pfam" id="PF00704">
    <property type="entry name" value="Glyco_hydro_18"/>
    <property type="match status" value="1"/>
</dbReference>
<evidence type="ECO:0000313" key="8">
    <source>
        <dbReference type="Proteomes" id="UP000521199"/>
    </source>
</evidence>
<dbReference type="Gene3D" id="3.40.50.1820">
    <property type="entry name" value="alpha/beta hydrolase"/>
    <property type="match status" value="1"/>
</dbReference>
<dbReference type="InterPro" id="IPR050314">
    <property type="entry name" value="Glycosyl_Hydrlase_18"/>
</dbReference>
<dbReference type="SUPFAM" id="SSF51445">
    <property type="entry name" value="(Trans)glycosidases"/>
    <property type="match status" value="1"/>
</dbReference>
<evidence type="ECO:0000256" key="3">
    <source>
        <dbReference type="ARBA" id="ARBA00023024"/>
    </source>
</evidence>
<dbReference type="Gene3D" id="3.20.20.80">
    <property type="entry name" value="Glycosidases"/>
    <property type="match status" value="1"/>
</dbReference>
<dbReference type="PANTHER" id="PTHR11177">
    <property type="entry name" value="CHITINASE"/>
    <property type="match status" value="1"/>
</dbReference>
<feature type="domain" description="GH18" evidence="6">
    <location>
        <begin position="306"/>
        <end position="658"/>
    </location>
</feature>
<proteinExistence type="predicted"/>
<evidence type="ECO:0000256" key="5">
    <source>
        <dbReference type="SAM" id="SignalP"/>
    </source>
</evidence>
<dbReference type="SUPFAM" id="SSF53474">
    <property type="entry name" value="alpha/beta-Hydrolases"/>
    <property type="match status" value="1"/>
</dbReference>
<organism evidence="7 8">
    <name type="scientific">Chiayiivirga flava</name>
    <dbReference type="NCBI Taxonomy" id="659595"/>
    <lineage>
        <taxon>Bacteria</taxon>
        <taxon>Pseudomonadati</taxon>
        <taxon>Pseudomonadota</taxon>
        <taxon>Gammaproteobacteria</taxon>
        <taxon>Lysobacterales</taxon>
        <taxon>Lysobacteraceae</taxon>
        <taxon>Chiayiivirga</taxon>
    </lineage>
</organism>